<dbReference type="PANTHER" id="PTHR43507">
    <property type="entry name" value="NADH-UBIQUINONE OXIDOREDUCTASE CHAIN 4"/>
    <property type="match status" value="1"/>
</dbReference>
<feature type="transmembrane region" description="Helical" evidence="17">
    <location>
        <begin position="80"/>
        <end position="100"/>
    </location>
</feature>
<evidence type="ECO:0000256" key="1">
    <source>
        <dbReference type="ARBA" id="ARBA00003257"/>
    </source>
</evidence>
<feature type="domain" description="NADH:quinone oxidoreductase/Mrp antiporter transmembrane" evidence="18">
    <location>
        <begin position="102"/>
        <end position="390"/>
    </location>
</feature>
<comment type="catalytic activity">
    <reaction evidence="16 17">
        <text>a ubiquinone + NADH + 5 H(+)(in) = a ubiquinol + NAD(+) + 4 H(+)(out)</text>
        <dbReference type="Rhea" id="RHEA:29091"/>
        <dbReference type="Rhea" id="RHEA-COMP:9565"/>
        <dbReference type="Rhea" id="RHEA-COMP:9566"/>
        <dbReference type="ChEBI" id="CHEBI:15378"/>
        <dbReference type="ChEBI" id="CHEBI:16389"/>
        <dbReference type="ChEBI" id="CHEBI:17976"/>
        <dbReference type="ChEBI" id="CHEBI:57540"/>
        <dbReference type="ChEBI" id="CHEBI:57945"/>
        <dbReference type="EC" id="7.1.1.2"/>
    </reaction>
</comment>
<keyword evidence="8 17" id="KW-0812">Transmembrane</keyword>
<feature type="transmembrane region" description="Helical" evidence="17">
    <location>
        <begin position="405"/>
        <end position="433"/>
    </location>
</feature>
<reference evidence="20" key="1">
    <citation type="journal article" date="2023" name="Genes (Basel)">
        <title>Structural Characteristics of Mitochondrial Genomes of Eight Treehoppers (Hemiptera: Membracidae: Centrotinae) and Their Phylogenetic Implications.</title>
        <authorList>
            <person name="Bai H."/>
            <person name="Zhang J."/>
            <person name="Dietrich C.H."/>
            <person name="Li Y."/>
            <person name="Yuan X."/>
        </authorList>
    </citation>
    <scope>NUCLEOTIDE SEQUENCE</scope>
</reference>
<geneLocation type="mitochondrion" evidence="20"/>
<keyword evidence="6 17" id="KW-0813">Transport</keyword>
<evidence type="ECO:0000256" key="12">
    <source>
        <dbReference type="ARBA" id="ARBA00023027"/>
    </source>
</evidence>
<dbReference type="Pfam" id="PF00361">
    <property type="entry name" value="Proton_antipo_M"/>
    <property type="match status" value="1"/>
</dbReference>
<evidence type="ECO:0000256" key="14">
    <source>
        <dbReference type="ARBA" id="ARBA00023128"/>
    </source>
</evidence>
<evidence type="ECO:0000313" key="20">
    <source>
        <dbReference type="EMBL" id="WKZ08079.1"/>
    </source>
</evidence>
<dbReference type="InterPro" id="IPR000260">
    <property type="entry name" value="NADH4_N"/>
</dbReference>
<dbReference type="EMBL" id="OQ984260">
    <property type="protein sequence ID" value="WKZ08079.1"/>
    <property type="molecule type" value="Genomic_DNA"/>
</dbReference>
<keyword evidence="10 17" id="KW-0249">Electron transport</keyword>
<evidence type="ECO:0000259" key="19">
    <source>
        <dbReference type="Pfam" id="PF01059"/>
    </source>
</evidence>
<evidence type="ECO:0000256" key="3">
    <source>
        <dbReference type="ARBA" id="ARBA00009025"/>
    </source>
</evidence>
<name>A0AA95NLM5_9HEMI</name>
<keyword evidence="15 17" id="KW-0472">Membrane</keyword>
<gene>
    <name evidence="20" type="primary">ND4</name>
</gene>
<dbReference type="RefSeq" id="YP_010963596.1">
    <property type="nucleotide sequence ID" value="NC_083902.1"/>
</dbReference>
<evidence type="ECO:0000256" key="9">
    <source>
        <dbReference type="ARBA" id="ARBA00022967"/>
    </source>
</evidence>
<sequence>MMSYLFYLVFMIPLFKYNFWYLYQFLYMFFVFFFFFLEFNSYLGSISYLFGIDFFSYNLVILSFYIISLMNLSSCNLLNINSNFFSFLNYLIGFLLILIFSSLNMLIMYISFELILIPLVILITGWGYQSERLSSGLYLFFYTLFGSLPLLLFILFFYNNFFTLSFIFSFHINSGFIIHFIMIIPFLVKFPMFMFHFWLPKAHVQAPISGSMILAGLMLSIGGYGLIRFGFIIDSLIMDYGYMWFSLGMLGAVIVSMICFIQVDIKCLIAYSSVCHMGLCLMGLVTMTKLGVMGSLIMMVSHGLCSSALFCLANICYFRLNSRSLYLLKGMIYFMPMISLFWFMFSAFNMGCPPSINFMSEVLIFISSLCYFDLSWFFLVLSSFFSACFSFFMYSYSQHGCFINFYSYCFVYVSEILLLVCHLFPLISLLFWFNMF</sequence>
<feature type="domain" description="NADH:ubiquinone oxidoreductase chain 4 N-terminal" evidence="19">
    <location>
        <begin position="1"/>
        <end position="98"/>
    </location>
</feature>
<comment type="subcellular location">
    <subcellularLocation>
        <location evidence="2 17">Mitochondrion membrane</location>
        <topology evidence="2 17">Multi-pass membrane protein</topology>
    </subcellularLocation>
</comment>
<feature type="transmembrane region" description="Helical" evidence="17">
    <location>
        <begin position="208"/>
        <end position="227"/>
    </location>
</feature>
<dbReference type="PRINTS" id="PR01437">
    <property type="entry name" value="NUOXDRDTASE4"/>
</dbReference>
<keyword evidence="12 17" id="KW-0520">NAD</keyword>
<dbReference type="AlphaFoldDB" id="A0AA95NLM5"/>
<feature type="transmembrane region" description="Helical" evidence="17">
    <location>
        <begin position="330"/>
        <end position="350"/>
    </location>
</feature>
<dbReference type="InterPro" id="IPR001750">
    <property type="entry name" value="ND/Mrp_TM"/>
</dbReference>
<comment type="function">
    <text evidence="17">Core subunit of the mitochondrial membrane respiratory chain NADH dehydrogenase (Complex I) which catalyzes electron transfer from NADH through the respiratory chain, using ubiquinone as an electron acceptor. Essential for the catalytic activity and assembly of complex I.</text>
</comment>
<evidence type="ECO:0000259" key="18">
    <source>
        <dbReference type="Pfam" id="PF00361"/>
    </source>
</evidence>
<dbReference type="GO" id="GO:0008137">
    <property type="term" value="F:NADH dehydrogenase (ubiquinone) activity"/>
    <property type="evidence" value="ECO:0007669"/>
    <property type="project" value="UniProtKB-UniRule"/>
</dbReference>
<reference evidence="20" key="2">
    <citation type="submission" date="2023-05" db="EMBL/GenBank/DDBJ databases">
        <authorList>
            <person name="Bai H."/>
            <person name="Yuan X."/>
        </authorList>
    </citation>
    <scope>NUCLEOTIDE SEQUENCE</scope>
</reference>
<dbReference type="PANTHER" id="PTHR43507:SF20">
    <property type="entry name" value="NADH-UBIQUINONE OXIDOREDUCTASE CHAIN 4"/>
    <property type="match status" value="1"/>
</dbReference>
<evidence type="ECO:0000256" key="4">
    <source>
        <dbReference type="ARBA" id="ARBA00012944"/>
    </source>
</evidence>
<feature type="transmembrane region" description="Helical" evidence="17">
    <location>
        <begin position="106"/>
        <end position="125"/>
    </location>
</feature>
<evidence type="ECO:0000256" key="10">
    <source>
        <dbReference type="ARBA" id="ARBA00022982"/>
    </source>
</evidence>
<feature type="transmembrane region" description="Helical" evidence="17">
    <location>
        <begin position="45"/>
        <end position="68"/>
    </location>
</feature>
<keyword evidence="7 17" id="KW-0679">Respiratory chain</keyword>
<evidence type="ECO:0000256" key="2">
    <source>
        <dbReference type="ARBA" id="ARBA00004225"/>
    </source>
</evidence>
<feature type="transmembrane region" description="Helical" evidence="17">
    <location>
        <begin position="293"/>
        <end position="318"/>
    </location>
</feature>
<dbReference type="EC" id="7.1.1.2" evidence="4 17"/>
<keyword evidence="13 17" id="KW-0830">Ubiquinone</keyword>
<evidence type="ECO:0000256" key="8">
    <source>
        <dbReference type="ARBA" id="ARBA00022692"/>
    </source>
</evidence>
<evidence type="ECO:0000256" key="6">
    <source>
        <dbReference type="ARBA" id="ARBA00022448"/>
    </source>
</evidence>
<comment type="function">
    <text evidence="1">Core subunit of the mitochondrial membrane respiratory chain NADH dehydrogenase (Complex I) that is believed to belong to the minimal assembly required for catalysis. Complex I functions in the transfer of electrons from NADH to the respiratory chain. The immediate electron acceptor for the enzyme is believed to be ubiquinone.</text>
</comment>
<feature type="transmembrane region" description="Helical" evidence="17">
    <location>
        <begin position="137"/>
        <end position="158"/>
    </location>
</feature>
<dbReference type="GeneID" id="86094663"/>
<feature type="transmembrane region" description="Helical" evidence="17">
    <location>
        <begin position="20"/>
        <end position="39"/>
    </location>
</feature>
<dbReference type="GO" id="GO:0003954">
    <property type="term" value="F:NADH dehydrogenase activity"/>
    <property type="evidence" value="ECO:0007669"/>
    <property type="project" value="TreeGrafter"/>
</dbReference>
<dbReference type="CTD" id="4538"/>
<evidence type="ECO:0000256" key="16">
    <source>
        <dbReference type="ARBA" id="ARBA00049551"/>
    </source>
</evidence>
<accession>A0AA95NLM5</accession>
<dbReference type="GO" id="GO:0015990">
    <property type="term" value="P:electron transport coupled proton transport"/>
    <property type="evidence" value="ECO:0007669"/>
    <property type="project" value="TreeGrafter"/>
</dbReference>
<evidence type="ECO:0000256" key="13">
    <source>
        <dbReference type="ARBA" id="ARBA00023075"/>
    </source>
</evidence>
<evidence type="ECO:0000256" key="11">
    <source>
        <dbReference type="ARBA" id="ARBA00022989"/>
    </source>
</evidence>
<protein>
    <recommendedName>
        <fullName evidence="5 17">NADH-ubiquinone oxidoreductase chain 4</fullName>
        <ecNumber evidence="4 17">7.1.1.2</ecNumber>
    </recommendedName>
</protein>
<dbReference type="GO" id="GO:0031966">
    <property type="term" value="C:mitochondrial membrane"/>
    <property type="evidence" value="ECO:0007669"/>
    <property type="project" value="UniProtKB-SubCell"/>
</dbReference>
<feature type="transmembrane region" description="Helical" evidence="17">
    <location>
        <begin position="242"/>
        <end position="261"/>
    </location>
</feature>
<feature type="transmembrane region" description="Helical" evidence="17">
    <location>
        <begin position="268"/>
        <end position="287"/>
    </location>
</feature>
<feature type="transmembrane region" description="Helical" evidence="17">
    <location>
        <begin position="164"/>
        <end position="188"/>
    </location>
</feature>
<keyword evidence="11 17" id="KW-1133">Transmembrane helix</keyword>
<dbReference type="InterPro" id="IPR003918">
    <property type="entry name" value="NADH_UbQ_OxRdtase"/>
</dbReference>
<evidence type="ECO:0000256" key="5">
    <source>
        <dbReference type="ARBA" id="ARBA00021006"/>
    </source>
</evidence>
<proteinExistence type="inferred from homology"/>
<dbReference type="GO" id="GO:0042773">
    <property type="term" value="P:ATP synthesis coupled electron transport"/>
    <property type="evidence" value="ECO:0007669"/>
    <property type="project" value="InterPro"/>
</dbReference>
<feature type="transmembrane region" description="Helical" evidence="17">
    <location>
        <begin position="362"/>
        <end position="393"/>
    </location>
</feature>
<keyword evidence="9" id="KW-1278">Translocase</keyword>
<evidence type="ECO:0000256" key="7">
    <source>
        <dbReference type="ARBA" id="ARBA00022660"/>
    </source>
</evidence>
<evidence type="ECO:0000256" key="15">
    <source>
        <dbReference type="ARBA" id="ARBA00023136"/>
    </source>
</evidence>
<evidence type="ECO:0000256" key="17">
    <source>
        <dbReference type="RuleBase" id="RU003297"/>
    </source>
</evidence>
<dbReference type="Pfam" id="PF01059">
    <property type="entry name" value="Oxidored_q5_N"/>
    <property type="match status" value="1"/>
</dbReference>
<comment type="similarity">
    <text evidence="3 17">Belongs to the complex I subunit 4 family.</text>
</comment>
<dbReference type="GO" id="GO:0048039">
    <property type="term" value="F:ubiquinone binding"/>
    <property type="evidence" value="ECO:0007669"/>
    <property type="project" value="TreeGrafter"/>
</dbReference>
<keyword evidence="14 17" id="KW-0496">Mitochondrion</keyword>
<organism evidence="20">
    <name type="scientific">Leptocentrus longispinus</name>
    <dbReference type="NCBI Taxonomy" id="3065210"/>
    <lineage>
        <taxon>Eukaryota</taxon>
        <taxon>Metazoa</taxon>
        <taxon>Ecdysozoa</taxon>
        <taxon>Arthropoda</taxon>
        <taxon>Hexapoda</taxon>
        <taxon>Insecta</taxon>
        <taxon>Pterygota</taxon>
        <taxon>Neoptera</taxon>
        <taxon>Paraneoptera</taxon>
        <taxon>Hemiptera</taxon>
        <taxon>Auchenorrhyncha</taxon>
        <taxon>Membracoidea</taxon>
        <taxon>Membracidae</taxon>
        <taxon>Leptocentrus</taxon>
    </lineage>
</organism>